<organism evidence="1 2">
    <name type="scientific">Candidatus Symbiobacter mobilis CR</name>
    <dbReference type="NCBI Taxonomy" id="946483"/>
    <lineage>
        <taxon>Bacteria</taxon>
        <taxon>Pseudomonadati</taxon>
        <taxon>Pseudomonadota</taxon>
        <taxon>Betaproteobacteria</taxon>
        <taxon>Burkholderiales</taxon>
        <taxon>Comamonadaceae</taxon>
    </lineage>
</organism>
<reference evidence="1 2" key="1">
    <citation type="journal article" date="2013" name="Genome Biol.">
        <title>Genomic analysis reveals key aspects of prokaryotic symbiosis in the phototrophic consortium "Chlorochromatium aggregatum".</title>
        <authorList>
            <person name="Liu Z."/>
            <person name="Muller J."/>
            <person name="Li T."/>
            <person name="Alvey R.M."/>
            <person name="Vogl K."/>
            <person name="Frigaard N.U."/>
            <person name="Rockwell N.C."/>
            <person name="Boyd E.S."/>
            <person name="Tomsho L.P."/>
            <person name="Schuster S.C."/>
            <person name="Henke P."/>
            <person name="Rohde M."/>
            <person name="Overmann J."/>
            <person name="Bryant D.A."/>
        </authorList>
    </citation>
    <scope>NUCLEOTIDE SEQUENCE [LARGE SCALE GENOMIC DNA]</scope>
    <source>
        <strain evidence="1">CR</strain>
    </source>
</reference>
<keyword evidence="2" id="KW-1185">Reference proteome</keyword>
<proteinExistence type="predicted"/>
<evidence type="ECO:0000313" key="1">
    <source>
        <dbReference type="EMBL" id="AGX88341.1"/>
    </source>
</evidence>
<dbReference type="KEGG" id="cbx:Cenrod_2279"/>
<gene>
    <name evidence="1" type="ORF">Cenrod_2279</name>
</gene>
<dbReference type="HOGENOM" id="CLU_3306553_0_0_4"/>
<sequence length="39" mass="4448">MLCISLFDPDGLEQVRRMLRVVSILHRVADDLPAVVIEK</sequence>
<dbReference type="Proteomes" id="UP000017184">
    <property type="component" value="Chromosome"/>
</dbReference>
<accession>U5N9Y4</accession>
<dbReference type="AlphaFoldDB" id="U5N9Y4"/>
<dbReference type="EMBL" id="CP004885">
    <property type="protein sequence ID" value="AGX88341.1"/>
    <property type="molecule type" value="Genomic_DNA"/>
</dbReference>
<name>U5N9Y4_9BURK</name>
<protein>
    <submittedName>
        <fullName evidence="1">Uncharacterized protein</fullName>
    </submittedName>
</protein>
<evidence type="ECO:0000313" key="2">
    <source>
        <dbReference type="Proteomes" id="UP000017184"/>
    </source>
</evidence>